<dbReference type="SUPFAM" id="SSF51197">
    <property type="entry name" value="Clavaminate synthase-like"/>
    <property type="match status" value="1"/>
</dbReference>
<dbReference type="Pfam" id="PF05118">
    <property type="entry name" value="Asp_Arg_Hydrox"/>
    <property type="match status" value="1"/>
</dbReference>
<protein>
    <recommendedName>
        <fullName evidence="1">Aspartyl/asparaginy/proline hydroxylase domain-containing protein</fullName>
    </recommendedName>
</protein>
<gene>
    <name evidence="2" type="ORF">METZ01_LOCUS128090</name>
</gene>
<evidence type="ECO:0000313" key="2">
    <source>
        <dbReference type="EMBL" id="SVA75236.1"/>
    </source>
</evidence>
<evidence type="ECO:0000259" key="1">
    <source>
        <dbReference type="Pfam" id="PF05118"/>
    </source>
</evidence>
<dbReference type="InterPro" id="IPR007803">
    <property type="entry name" value="Asp/Arg/Pro-Hydrxlase"/>
</dbReference>
<dbReference type="AlphaFoldDB" id="A0A381YDQ9"/>
<sequence length="190" mass="21616">MNIDTPLRELGPVDIDGLSETILTQDDTAWNEDQSRQEEYEVHIATKSIVMIFVDTQRWPEIEVTKESGWDRLANVALPLMNDIIERHYSPGGTVIRAMAAKLLAGKNITPHWDKHPSFHCGHRIHVPITTNPRVRFNISGKPYQFKVGEAYEINNQKTHSVTNKGTEDRITFIFDYVPLGEIEKLPAAV</sequence>
<dbReference type="Gene3D" id="2.60.120.330">
    <property type="entry name" value="B-lactam Antibiotic, Isopenicillin N Synthase, Chain"/>
    <property type="match status" value="1"/>
</dbReference>
<feature type="domain" description="Aspartyl/asparaginy/proline hydroxylase" evidence="1">
    <location>
        <begin position="43"/>
        <end position="177"/>
    </location>
</feature>
<name>A0A381YDQ9_9ZZZZ</name>
<dbReference type="EMBL" id="UINC01018008">
    <property type="protein sequence ID" value="SVA75236.1"/>
    <property type="molecule type" value="Genomic_DNA"/>
</dbReference>
<accession>A0A381YDQ9</accession>
<organism evidence="2">
    <name type="scientific">marine metagenome</name>
    <dbReference type="NCBI Taxonomy" id="408172"/>
    <lineage>
        <taxon>unclassified sequences</taxon>
        <taxon>metagenomes</taxon>
        <taxon>ecological metagenomes</taxon>
    </lineage>
</organism>
<reference evidence="2" key="1">
    <citation type="submission" date="2018-05" db="EMBL/GenBank/DDBJ databases">
        <authorList>
            <person name="Lanie J.A."/>
            <person name="Ng W.-L."/>
            <person name="Kazmierczak K.M."/>
            <person name="Andrzejewski T.M."/>
            <person name="Davidsen T.M."/>
            <person name="Wayne K.J."/>
            <person name="Tettelin H."/>
            <person name="Glass J.I."/>
            <person name="Rusch D."/>
            <person name="Podicherti R."/>
            <person name="Tsui H.-C.T."/>
            <person name="Winkler M.E."/>
        </authorList>
    </citation>
    <scope>NUCLEOTIDE SEQUENCE</scope>
</reference>
<proteinExistence type="predicted"/>
<dbReference type="InterPro" id="IPR027443">
    <property type="entry name" value="IPNS-like_sf"/>
</dbReference>